<organism evidence="1 2">
    <name type="scientific">Brucella pseudogrignonensis</name>
    <dbReference type="NCBI Taxonomy" id="419475"/>
    <lineage>
        <taxon>Bacteria</taxon>
        <taxon>Pseudomonadati</taxon>
        <taxon>Pseudomonadota</taxon>
        <taxon>Alphaproteobacteria</taxon>
        <taxon>Hyphomicrobiales</taxon>
        <taxon>Brucellaceae</taxon>
        <taxon>Brucella/Ochrobactrum group</taxon>
        <taxon>Brucella</taxon>
    </lineage>
</organism>
<dbReference type="EMBL" id="NNRM01000012">
    <property type="protein sequence ID" value="OYR28845.1"/>
    <property type="molecule type" value="Genomic_DNA"/>
</dbReference>
<evidence type="ECO:0000313" key="2">
    <source>
        <dbReference type="Proteomes" id="UP000216188"/>
    </source>
</evidence>
<comment type="caution">
    <text evidence="1">The sequence shown here is derived from an EMBL/GenBank/DDBJ whole genome shotgun (WGS) entry which is preliminary data.</text>
</comment>
<dbReference type="AlphaFoldDB" id="A0A256GNV0"/>
<gene>
    <name evidence="1" type="ORF">CEV34_0919</name>
</gene>
<name>A0A256GNV0_9HYPH</name>
<evidence type="ECO:0000313" key="1">
    <source>
        <dbReference type="EMBL" id="OYR28845.1"/>
    </source>
</evidence>
<reference evidence="1 2" key="1">
    <citation type="submission" date="2017-07" db="EMBL/GenBank/DDBJ databases">
        <title>Phylogenetic study on the rhizospheric bacterium Ochrobactrum sp. A44.</title>
        <authorList>
            <person name="Krzyzanowska D.M."/>
            <person name="Ossowicki A."/>
            <person name="Rajewska M."/>
            <person name="Maciag T."/>
            <person name="Kaczynski Z."/>
            <person name="Czerwicka M."/>
            <person name="Jafra S."/>
        </authorList>
    </citation>
    <scope>NUCLEOTIDE SEQUENCE [LARGE SCALE GENOMIC DNA]</scope>
    <source>
        <strain evidence="1 2">CCUG 30717</strain>
    </source>
</reference>
<proteinExistence type="predicted"/>
<keyword evidence="2" id="KW-1185">Reference proteome</keyword>
<sequence>MIDLNFGSAKIKHPVCHHGGPGIFLRFFRDHFESVHLIVAATFAFHRLL</sequence>
<accession>A0A256GNV0</accession>
<dbReference type="Proteomes" id="UP000216188">
    <property type="component" value="Unassembled WGS sequence"/>
</dbReference>
<protein>
    <submittedName>
        <fullName evidence="1">Uncharacterized protein</fullName>
    </submittedName>
</protein>